<dbReference type="PANTHER" id="PTHR20883">
    <property type="entry name" value="PHYTANOYL-COA DIOXYGENASE DOMAIN CONTAINING 1"/>
    <property type="match status" value="1"/>
</dbReference>
<evidence type="ECO:0000313" key="2">
    <source>
        <dbReference type="EMBL" id="EFF75882.1"/>
    </source>
</evidence>
<dbReference type="EMBL" id="ADMS01000062">
    <property type="protein sequence ID" value="EFF75882.1"/>
    <property type="molecule type" value="Genomic_DNA"/>
</dbReference>
<organism evidence="2 3">
    <name type="scientific">Achromobacter piechaudii ATCC 43553</name>
    <dbReference type="NCBI Taxonomy" id="742159"/>
    <lineage>
        <taxon>Bacteria</taxon>
        <taxon>Pseudomonadati</taxon>
        <taxon>Pseudomonadota</taxon>
        <taxon>Betaproteobacteria</taxon>
        <taxon>Burkholderiales</taxon>
        <taxon>Alcaligenaceae</taxon>
        <taxon>Achromobacter</taxon>
    </lineage>
</organism>
<dbReference type="PATRIC" id="fig|742159.3.peg.3879"/>
<reference evidence="3" key="1">
    <citation type="submission" date="2010-03" db="EMBL/GenBank/DDBJ databases">
        <title>Complete sequence of Mobiluncus curtisii ATCC 43063.</title>
        <authorList>
            <person name="Muzny D."/>
            <person name="Qin X."/>
            <person name="Deng J."/>
            <person name="Jiang H."/>
            <person name="Liu Y."/>
            <person name="Qu J."/>
            <person name="Song X.-Z."/>
            <person name="Zhang L."/>
            <person name="Thornton R."/>
            <person name="Coyle M."/>
            <person name="Francisco L."/>
            <person name="Jackson L."/>
            <person name="Javaid M."/>
            <person name="Korchina V."/>
            <person name="Kovar C."/>
            <person name="Mata R."/>
            <person name="Mathew T."/>
            <person name="Ngo R."/>
            <person name="Nguyen L."/>
            <person name="Nguyen N."/>
            <person name="Okwuonu G."/>
            <person name="Ongeri F."/>
            <person name="Pham C."/>
            <person name="Simmons D."/>
            <person name="Wilczek-Boney K."/>
            <person name="Hale W."/>
            <person name="Jakkamsetti A."/>
            <person name="Pham P."/>
            <person name="Ruth R."/>
            <person name="San Lucas F."/>
            <person name="Warren J."/>
            <person name="Zhang J."/>
            <person name="Zhao Z."/>
            <person name="Zhou C."/>
            <person name="Zhu D."/>
            <person name="Lee S."/>
            <person name="Bess C."/>
            <person name="Blankenburg K."/>
            <person name="Forbes L."/>
            <person name="Fu Q."/>
            <person name="Gubbala S."/>
            <person name="Hirani K."/>
            <person name="Jayaseelan J.C."/>
            <person name="Lara F."/>
            <person name="Munidasa M."/>
            <person name="Palculict T."/>
            <person name="Patil S."/>
            <person name="Pu L.-L."/>
            <person name="Saada N."/>
            <person name="Tang L."/>
            <person name="Weissenberger G."/>
            <person name="Zhu Y."/>
            <person name="Hemphill L."/>
            <person name="Shang Y."/>
            <person name="Youmans B."/>
            <person name="Ayvaz T."/>
            <person name="Ross M."/>
            <person name="Santibanez J."/>
            <person name="Aqrawi P."/>
            <person name="Gross S."/>
            <person name="Joshi V."/>
            <person name="Fowler G."/>
            <person name="Nazareth L."/>
            <person name="Reid J."/>
            <person name="Worley K."/>
            <person name="Petrosino J."/>
            <person name="Highlander S."/>
            <person name="Gibbs R."/>
            <person name="Gibbs R."/>
        </authorList>
    </citation>
    <scope>NUCLEOTIDE SEQUENCE [LARGE SCALE GENOMIC DNA]</scope>
    <source>
        <strain evidence="3">ATCC 43553</strain>
    </source>
</reference>
<dbReference type="SUPFAM" id="SSF51197">
    <property type="entry name" value="Clavaminate synthase-like"/>
    <property type="match status" value="1"/>
</dbReference>
<dbReference type="OrthoDB" id="9814777at2"/>
<dbReference type="RefSeq" id="WP_006219012.1">
    <property type="nucleotide sequence ID" value="NZ_GG770409.1"/>
</dbReference>
<gene>
    <name evidence="2" type="ORF">HMPREF0004_2943</name>
</gene>
<proteinExistence type="predicted"/>
<dbReference type="eggNOG" id="COG5285">
    <property type="taxonomic scope" value="Bacteria"/>
</dbReference>
<comment type="caution">
    <text evidence="2">The sequence shown here is derived from an EMBL/GenBank/DDBJ whole genome shotgun (WGS) entry which is preliminary data.</text>
</comment>
<evidence type="ECO:0000256" key="1">
    <source>
        <dbReference type="ARBA" id="ARBA00001954"/>
    </source>
</evidence>
<dbReference type="PANTHER" id="PTHR20883:SF48">
    <property type="entry name" value="ECTOINE DIOXYGENASE"/>
    <property type="match status" value="1"/>
</dbReference>
<keyword evidence="2" id="KW-0223">Dioxygenase</keyword>
<keyword evidence="2" id="KW-0560">Oxidoreductase</keyword>
<sequence length="270" mass="31162">MSNTQRDRFEADGYLVLKDFWKHGELIELEAQLTELGQRIVGPRFDPFDYEQYELEPATQSLLYDRLKYLPALSRMSGSPAVQDLCRDLGLAHPSLMGCCNMRLDKPADSRHLFAWHQDSLYLLGSENAVTLWIPFQDVNLASGTIQVIPGSHKRGLYPFKRISDKVIAPYVPFLQRDLSLDVEVNEEPETITAERGDVVIFKQMLLHRSTPNLGKQIRWTTQLRITDLSDAEYRRQRFPTGDRTNIFYVDYLGHDAQQRRQQESENAAT</sequence>
<dbReference type="GO" id="GO:0016706">
    <property type="term" value="F:2-oxoglutarate-dependent dioxygenase activity"/>
    <property type="evidence" value="ECO:0007669"/>
    <property type="project" value="UniProtKB-ARBA"/>
</dbReference>
<dbReference type="Gene3D" id="2.60.120.620">
    <property type="entry name" value="q2cbj1_9rhob like domain"/>
    <property type="match status" value="1"/>
</dbReference>
<dbReference type="GO" id="GO:0005506">
    <property type="term" value="F:iron ion binding"/>
    <property type="evidence" value="ECO:0007669"/>
    <property type="project" value="UniProtKB-ARBA"/>
</dbReference>
<dbReference type="HOGENOM" id="CLU_1037206_0_0_4"/>
<comment type="cofactor">
    <cofactor evidence="1">
        <name>Fe(2+)</name>
        <dbReference type="ChEBI" id="CHEBI:29033"/>
    </cofactor>
</comment>
<accession>D4XBU6</accession>
<dbReference type="Pfam" id="PF05721">
    <property type="entry name" value="PhyH"/>
    <property type="match status" value="1"/>
</dbReference>
<dbReference type="InterPro" id="IPR008775">
    <property type="entry name" value="Phytyl_CoA_dOase-like"/>
</dbReference>
<dbReference type="Proteomes" id="UP000004510">
    <property type="component" value="Unassembled WGS sequence"/>
</dbReference>
<name>D4XBU6_9BURK</name>
<dbReference type="AlphaFoldDB" id="D4XBU6"/>
<evidence type="ECO:0000313" key="3">
    <source>
        <dbReference type="Proteomes" id="UP000004510"/>
    </source>
</evidence>
<protein>
    <submittedName>
        <fullName evidence="2">Phytanoyl-CoA dioxygenase (PhyH)</fullName>
    </submittedName>
</protein>